<sequence>MFRFKCTCCDEWHEGMPGYSADAPLYFYSIPADERERRCALDADTCIVDDEHYFARGCLEIPVHGASEPFIWGVWVSLSQSSFATFKSSLDLATRAHLGSFFGWLSAELPLYPRTENLRTRLHLRDGIRPYIELEPTDHPLAVEQRNGMSVDRVAEIYAYCEHGQGSA</sequence>
<accession>A0A2M6UDG3</accession>
<comment type="caution">
    <text evidence="1">The sequence shown here is derived from an EMBL/GenBank/DDBJ whole genome shotgun (WGS) entry which is preliminary data.</text>
</comment>
<dbReference type="InterPro" id="IPR018697">
    <property type="entry name" value="DUF2199"/>
</dbReference>
<proteinExistence type="predicted"/>
<evidence type="ECO:0008006" key="3">
    <source>
        <dbReference type="Google" id="ProtNLM"/>
    </source>
</evidence>
<dbReference type="RefSeq" id="WP_100181230.1">
    <property type="nucleotide sequence ID" value="NZ_LFJC01000003.1"/>
</dbReference>
<evidence type="ECO:0000313" key="2">
    <source>
        <dbReference type="Proteomes" id="UP000228930"/>
    </source>
</evidence>
<dbReference type="Pfam" id="PF09965">
    <property type="entry name" value="DUF2199"/>
    <property type="match status" value="1"/>
</dbReference>
<dbReference type="EMBL" id="LFJC01000003">
    <property type="protein sequence ID" value="PIT02662.1"/>
    <property type="molecule type" value="Genomic_DNA"/>
</dbReference>
<evidence type="ECO:0000313" key="1">
    <source>
        <dbReference type="EMBL" id="PIT02662.1"/>
    </source>
</evidence>
<reference evidence="1 2" key="1">
    <citation type="submission" date="2015-06" db="EMBL/GenBank/DDBJ databases">
        <title>Comparative genome analysis of nirS-carrying Bradyrhizobium sp. strains.</title>
        <authorList>
            <person name="Ishii S."/>
            <person name="Jang J."/>
            <person name="Nishizawa T."/>
            <person name="Senoo K."/>
        </authorList>
    </citation>
    <scope>NUCLEOTIDE SEQUENCE [LARGE SCALE GENOMIC DNA]</scope>
    <source>
        <strain evidence="1 2">TSA1</strain>
    </source>
</reference>
<organism evidence="1 2">
    <name type="scientific">Bradyrhizobium nitroreducens</name>
    <dbReference type="NCBI Taxonomy" id="709803"/>
    <lineage>
        <taxon>Bacteria</taxon>
        <taxon>Pseudomonadati</taxon>
        <taxon>Pseudomonadota</taxon>
        <taxon>Alphaproteobacteria</taxon>
        <taxon>Hyphomicrobiales</taxon>
        <taxon>Nitrobacteraceae</taxon>
        <taxon>Bradyrhizobium</taxon>
    </lineage>
</organism>
<name>A0A2M6UDG3_9BRAD</name>
<protein>
    <recommendedName>
        <fullName evidence="3">DUF2199 domain-containing protein</fullName>
    </recommendedName>
</protein>
<gene>
    <name evidence="1" type="ORF">TSA1_19290</name>
</gene>
<keyword evidence="2" id="KW-1185">Reference proteome</keyword>
<dbReference type="AlphaFoldDB" id="A0A2M6UDG3"/>
<dbReference type="Proteomes" id="UP000228930">
    <property type="component" value="Unassembled WGS sequence"/>
</dbReference>